<dbReference type="VEuPathDB" id="TrichDB:TRFO_43189"/>
<dbReference type="GeneID" id="94849374"/>
<dbReference type="Proteomes" id="UP000179807">
    <property type="component" value="Unassembled WGS sequence"/>
</dbReference>
<keyword evidence="2" id="KW-1185">Reference proteome</keyword>
<proteinExistence type="predicted"/>
<dbReference type="EMBL" id="MLAK01000434">
    <property type="protein sequence ID" value="OHT13996.1"/>
    <property type="molecule type" value="Genomic_DNA"/>
</dbReference>
<gene>
    <name evidence="1" type="ORF">TRFO_43189</name>
</gene>
<dbReference type="AlphaFoldDB" id="A0A1J4KW65"/>
<evidence type="ECO:0000313" key="1">
    <source>
        <dbReference type="EMBL" id="OHT13996.1"/>
    </source>
</evidence>
<accession>A0A1J4KW65</accession>
<name>A0A1J4KW65_9EUKA</name>
<evidence type="ECO:0000313" key="2">
    <source>
        <dbReference type="Proteomes" id="UP000179807"/>
    </source>
</evidence>
<dbReference type="RefSeq" id="XP_068367132.1">
    <property type="nucleotide sequence ID" value="XM_068514670.1"/>
</dbReference>
<comment type="caution">
    <text evidence="1">The sequence shown here is derived from an EMBL/GenBank/DDBJ whole genome shotgun (WGS) entry which is preliminary data.</text>
</comment>
<protein>
    <submittedName>
        <fullName evidence="1">Uncharacterized protein</fullName>
    </submittedName>
</protein>
<sequence>MSSHHHFSMWKTIKILEEDGKTLKSVYDIDSNGILITKLPRQKRRRFVQKKVVKKEEKVKKERKKKPAPKKPNRICKINFEKLNNENISMEFLKKESLDSKVRNDTESDHETTLTEVIKNDGFFLSFECESNGEEDEYFNEVISDTSVFYTNDNQMFEGLMFF</sequence>
<reference evidence="1" key="1">
    <citation type="submission" date="2016-10" db="EMBL/GenBank/DDBJ databases">
        <authorList>
            <person name="Benchimol M."/>
            <person name="Almeida L.G."/>
            <person name="Vasconcelos A.T."/>
            <person name="Perreira-Neves A."/>
            <person name="Rosa I.A."/>
            <person name="Tasca T."/>
            <person name="Bogo M.R."/>
            <person name="de Souza W."/>
        </authorList>
    </citation>
    <scope>NUCLEOTIDE SEQUENCE [LARGE SCALE GENOMIC DNA]</scope>
    <source>
        <strain evidence="1">K</strain>
    </source>
</reference>
<organism evidence="1 2">
    <name type="scientific">Tritrichomonas foetus</name>
    <dbReference type="NCBI Taxonomy" id="1144522"/>
    <lineage>
        <taxon>Eukaryota</taxon>
        <taxon>Metamonada</taxon>
        <taxon>Parabasalia</taxon>
        <taxon>Tritrichomonadida</taxon>
        <taxon>Tritrichomonadidae</taxon>
        <taxon>Tritrichomonas</taxon>
    </lineage>
</organism>